<comment type="caution">
    <text evidence="1">The sequence shown here is derived from an EMBL/GenBank/DDBJ whole genome shotgun (WGS) entry which is preliminary data.</text>
</comment>
<dbReference type="AlphaFoldDB" id="X6P3P2"/>
<reference evidence="1 2" key="1">
    <citation type="journal article" date="2013" name="Curr. Biol.">
        <title>The Genome of the Foraminiferan Reticulomyxa filosa.</title>
        <authorList>
            <person name="Glockner G."/>
            <person name="Hulsmann N."/>
            <person name="Schleicher M."/>
            <person name="Noegel A.A."/>
            <person name="Eichinger L."/>
            <person name="Gallinger C."/>
            <person name="Pawlowski J."/>
            <person name="Sierra R."/>
            <person name="Euteneuer U."/>
            <person name="Pillet L."/>
            <person name="Moustafa A."/>
            <person name="Platzer M."/>
            <person name="Groth M."/>
            <person name="Szafranski K."/>
            <person name="Schliwa M."/>
        </authorList>
    </citation>
    <scope>NUCLEOTIDE SEQUENCE [LARGE SCALE GENOMIC DNA]</scope>
</reference>
<protein>
    <recommendedName>
        <fullName evidence="3">Reverse transcriptase domain-containing protein</fullName>
    </recommendedName>
</protein>
<evidence type="ECO:0008006" key="3">
    <source>
        <dbReference type="Google" id="ProtNLM"/>
    </source>
</evidence>
<keyword evidence="2" id="KW-1185">Reference proteome</keyword>
<name>X6P3P2_RETFI</name>
<dbReference type="Proteomes" id="UP000023152">
    <property type="component" value="Unassembled WGS sequence"/>
</dbReference>
<evidence type="ECO:0000313" key="2">
    <source>
        <dbReference type="Proteomes" id="UP000023152"/>
    </source>
</evidence>
<sequence length="135" mass="15548">MKKANIVHIPKSDRDHSQCKNHRSIALLSSVDKLMGKELSHKTDELLLRLIITYAVLLDISAAYDSVWRNGFISVMFADDVALDDGYKPKAKLKKKKKGKLSFQVEEAPRQSIDIVLRKKKIKQNIPWWKSNYPD</sequence>
<dbReference type="EMBL" id="ASPP01004406">
    <property type="protein sequence ID" value="ETO32192.1"/>
    <property type="molecule type" value="Genomic_DNA"/>
</dbReference>
<accession>X6P3P2</accession>
<evidence type="ECO:0000313" key="1">
    <source>
        <dbReference type="EMBL" id="ETO32192.1"/>
    </source>
</evidence>
<gene>
    <name evidence="1" type="ORF">RFI_04925</name>
</gene>
<organism evidence="1 2">
    <name type="scientific">Reticulomyxa filosa</name>
    <dbReference type="NCBI Taxonomy" id="46433"/>
    <lineage>
        <taxon>Eukaryota</taxon>
        <taxon>Sar</taxon>
        <taxon>Rhizaria</taxon>
        <taxon>Retaria</taxon>
        <taxon>Foraminifera</taxon>
        <taxon>Monothalamids</taxon>
        <taxon>Reticulomyxidae</taxon>
        <taxon>Reticulomyxa</taxon>
    </lineage>
</organism>
<proteinExistence type="predicted"/>